<comment type="miscellaneous">
    <text evidence="9">This function is generally fulfilled by the C-terminal part of HisG, which is missing in some bacteria such as this one.</text>
</comment>
<keyword evidence="11" id="KW-0808">Transferase</keyword>
<comment type="pathway">
    <text evidence="2 9">Amino-acid biosynthesis; L-histidine biosynthesis; L-histidine from 5-phospho-alpha-D-ribose 1-diphosphate: step 1/9.</text>
</comment>
<reference evidence="11" key="1">
    <citation type="journal article" date="2014" name="Int. J. Syst. Evol. Microbiol.">
        <title>Complete genome sequence of Corynebacterium casei LMG S-19264T (=DSM 44701T), isolated from a smear-ripened cheese.</title>
        <authorList>
            <consortium name="US DOE Joint Genome Institute (JGI-PGF)"/>
            <person name="Walter F."/>
            <person name="Albersmeier A."/>
            <person name="Kalinowski J."/>
            <person name="Ruckert C."/>
        </authorList>
    </citation>
    <scope>NUCLEOTIDE SEQUENCE</scope>
    <source>
        <strain evidence="11">KCTC 32501</strain>
    </source>
</reference>
<dbReference type="Gene3D" id="3.30.930.10">
    <property type="entry name" value="Bira Bifunctional Protein, Domain 2"/>
    <property type="match status" value="1"/>
</dbReference>
<feature type="domain" description="Class II Histidinyl-tRNA synthetase (HisRS)-like catalytic core" evidence="10">
    <location>
        <begin position="12"/>
        <end position="315"/>
    </location>
</feature>
<keyword evidence="7 9" id="KW-0368">Histidine biosynthesis</keyword>
<organism evidence="11 12">
    <name type="scientific">Formosimonas limnophila</name>
    <dbReference type="NCBI Taxonomy" id="1384487"/>
    <lineage>
        <taxon>Bacteria</taxon>
        <taxon>Pseudomonadati</taxon>
        <taxon>Pseudomonadota</taxon>
        <taxon>Betaproteobacteria</taxon>
        <taxon>Burkholderiales</taxon>
        <taxon>Burkholderiaceae</taxon>
        <taxon>Formosimonas</taxon>
    </lineage>
</organism>
<dbReference type="AlphaFoldDB" id="A0A8J3CHH1"/>
<comment type="similarity">
    <text evidence="3 9">Belongs to the class-II aminoacyl-tRNA synthetase family. HisZ subfamily.</text>
</comment>
<comment type="subunit">
    <text evidence="4 9">Heteromultimer composed of HisG and HisZ subunits.</text>
</comment>
<dbReference type="RefSeq" id="WP_189493214.1">
    <property type="nucleotide sequence ID" value="NZ_BMZG01000006.1"/>
</dbReference>
<dbReference type="GO" id="GO:0016757">
    <property type="term" value="F:glycosyltransferase activity"/>
    <property type="evidence" value="ECO:0007669"/>
    <property type="project" value="UniProtKB-KW"/>
</dbReference>
<sequence>MTNNAWMLPDQISDVLPRQASTLEGLRRGLLDLYQQYGYELVMPPLVEYTDALLDDADEDVNLRTVKWADAMTGKTLAIRADITPQVARIDAHLLNRQGVTRLCYSGSVFHARANGLLMSREPMHVGAEVYGHEGLEADAEIQTLLLASLRLCGLKGLRLDVSHAGIVRALLSRAPQLASATDEVYAALQAKDAVVLRALTIGCDHDVCQGLLALLDLYGGVDVIARARALLPVDAVITAALDDLSVLADLDTSGVLQFDLADLTGYHYHTGVMFAAYCSGAPSAIARGGRYDHIGERFGRARPATGFSLDLREITELMVFDKPVKAIRAPWLMDAALRAAIDVLRANGEIVIQLSDDASVEQDAFVCDRELVSETGVWSVRSL</sequence>
<evidence type="ECO:0000256" key="2">
    <source>
        <dbReference type="ARBA" id="ARBA00004667"/>
    </source>
</evidence>
<dbReference type="NCBIfam" id="NF009086">
    <property type="entry name" value="PRK12421.1"/>
    <property type="match status" value="1"/>
</dbReference>
<comment type="caution">
    <text evidence="11">The sequence shown here is derived from an EMBL/GenBank/DDBJ whole genome shotgun (WGS) entry which is preliminary data.</text>
</comment>
<dbReference type="GO" id="GO:0000105">
    <property type="term" value="P:L-histidine biosynthetic process"/>
    <property type="evidence" value="ECO:0007669"/>
    <property type="project" value="UniProtKB-UniRule"/>
</dbReference>
<dbReference type="SUPFAM" id="SSF55681">
    <property type="entry name" value="Class II aaRS and biotin synthetases"/>
    <property type="match status" value="1"/>
</dbReference>
<proteinExistence type="inferred from homology"/>
<dbReference type="NCBIfam" id="NF008935">
    <property type="entry name" value="PRK12292.1-1"/>
    <property type="match status" value="1"/>
</dbReference>
<evidence type="ECO:0000256" key="8">
    <source>
        <dbReference type="ARBA" id="ARBA00025246"/>
    </source>
</evidence>
<reference evidence="11" key="2">
    <citation type="submission" date="2020-09" db="EMBL/GenBank/DDBJ databases">
        <authorList>
            <person name="Sun Q."/>
            <person name="Kim S."/>
        </authorList>
    </citation>
    <scope>NUCLEOTIDE SEQUENCE</scope>
    <source>
        <strain evidence="11">KCTC 32501</strain>
    </source>
</reference>
<dbReference type="InterPro" id="IPR045864">
    <property type="entry name" value="aa-tRNA-synth_II/BPL/LPL"/>
</dbReference>
<keyword evidence="6 9" id="KW-0963">Cytoplasm</keyword>
<protein>
    <recommendedName>
        <fullName evidence="5 9">ATP phosphoribosyltransferase regulatory subunit</fullName>
    </recommendedName>
</protein>
<name>A0A8J3CHH1_9BURK</name>
<dbReference type="Pfam" id="PF13393">
    <property type="entry name" value="tRNA-synt_His"/>
    <property type="match status" value="1"/>
</dbReference>
<dbReference type="GO" id="GO:0004821">
    <property type="term" value="F:histidine-tRNA ligase activity"/>
    <property type="evidence" value="ECO:0007669"/>
    <property type="project" value="TreeGrafter"/>
</dbReference>
<dbReference type="PANTHER" id="PTHR43707:SF1">
    <property type="entry name" value="HISTIDINE--TRNA LIGASE, MITOCHONDRIAL-RELATED"/>
    <property type="match status" value="1"/>
</dbReference>
<dbReference type="UniPathway" id="UPA00031">
    <property type="reaction ID" value="UER00006"/>
</dbReference>
<comment type="subcellular location">
    <subcellularLocation>
        <location evidence="1 9">Cytoplasm</location>
    </subcellularLocation>
</comment>
<dbReference type="EMBL" id="BMZG01000006">
    <property type="protein sequence ID" value="GHA73948.1"/>
    <property type="molecule type" value="Genomic_DNA"/>
</dbReference>
<evidence type="ECO:0000256" key="1">
    <source>
        <dbReference type="ARBA" id="ARBA00004496"/>
    </source>
</evidence>
<dbReference type="Proteomes" id="UP000614287">
    <property type="component" value="Unassembled WGS sequence"/>
</dbReference>
<comment type="function">
    <text evidence="8 9">Required for the first step of histidine biosynthesis. May allow the feedback regulation of ATP phosphoribosyltransferase activity by histidine.</text>
</comment>
<evidence type="ECO:0000256" key="6">
    <source>
        <dbReference type="ARBA" id="ARBA00022490"/>
    </source>
</evidence>
<accession>A0A8J3CHH1</accession>
<keyword evidence="12" id="KW-1185">Reference proteome</keyword>
<dbReference type="InterPro" id="IPR004516">
    <property type="entry name" value="HisRS/HisZ"/>
</dbReference>
<keyword evidence="11" id="KW-0328">Glycosyltransferase</keyword>
<evidence type="ECO:0000256" key="7">
    <source>
        <dbReference type="ARBA" id="ARBA00023102"/>
    </source>
</evidence>
<dbReference type="PANTHER" id="PTHR43707">
    <property type="entry name" value="HISTIDYL-TRNA SYNTHETASE"/>
    <property type="match status" value="1"/>
</dbReference>
<evidence type="ECO:0000256" key="3">
    <source>
        <dbReference type="ARBA" id="ARBA00005539"/>
    </source>
</evidence>
<dbReference type="HAMAP" id="MF_00125">
    <property type="entry name" value="HisZ"/>
    <property type="match status" value="1"/>
</dbReference>
<evidence type="ECO:0000256" key="9">
    <source>
        <dbReference type="HAMAP-Rule" id="MF_00125"/>
    </source>
</evidence>
<dbReference type="GO" id="GO:0006427">
    <property type="term" value="P:histidyl-tRNA aminoacylation"/>
    <property type="evidence" value="ECO:0007669"/>
    <property type="project" value="TreeGrafter"/>
</dbReference>
<dbReference type="InterPro" id="IPR041715">
    <property type="entry name" value="HisRS-like_core"/>
</dbReference>
<gene>
    <name evidence="9 11" type="primary">hisZ</name>
    <name evidence="11" type="ORF">GCM10009007_13890</name>
</gene>
<dbReference type="InterPro" id="IPR004517">
    <property type="entry name" value="HisZ"/>
</dbReference>
<evidence type="ECO:0000256" key="4">
    <source>
        <dbReference type="ARBA" id="ARBA00011496"/>
    </source>
</evidence>
<evidence type="ECO:0000259" key="10">
    <source>
        <dbReference type="Pfam" id="PF13393"/>
    </source>
</evidence>
<dbReference type="GO" id="GO:0005737">
    <property type="term" value="C:cytoplasm"/>
    <property type="evidence" value="ECO:0007669"/>
    <property type="project" value="UniProtKB-SubCell"/>
</dbReference>
<evidence type="ECO:0000313" key="12">
    <source>
        <dbReference type="Proteomes" id="UP000614287"/>
    </source>
</evidence>
<evidence type="ECO:0000256" key="5">
    <source>
        <dbReference type="ARBA" id="ARBA00020397"/>
    </source>
</evidence>
<evidence type="ECO:0000313" key="11">
    <source>
        <dbReference type="EMBL" id="GHA73948.1"/>
    </source>
</evidence>
<keyword evidence="9" id="KW-0028">Amino-acid biosynthesis</keyword>